<keyword evidence="8" id="KW-1185">Reference proteome</keyword>
<accession>A0AAN9F9R1</accession>
<proteinExistence type="inferred from homology"/>
<name>A0AAN9F9R1_CROPI</name>
<dbReference type="InterPro" id="IPR001232">
    <property type="entry name" value="SKP1-like"/>
</dbReference>
<dbReference type="EMBL" id="JAYWIO010000004">
    <property type="protein sequence ID" value="KAK7270181.1"/>
    <property type="molecule type" value="Genomic_DNA"/>
</dbReference>
<dbReference type="SUPFAM" id="SSF81382">
    <property type="entry name" value="Skp1 dimerisation domain-like"/>
    <property type="match status" value="1"/>
</dbReference>
<comment type="subunit">
    <text evidence="4">Part of a SCF (SKP1-cullin-F-box) protein ligase complex.</text>
</comment>
<feature type="domain" description="SKP1 component POZ" evidence="6">
    <location>
        <begin position="8"/>
        <end position="67"/>
    </location>
</feature>
<reference evidence="7 8" key="1">
    <citation type="submission" date="2024-01" db="EMBL/GenBank/DDBJ databases">
        <title>The genomes of 5 underutilized Papilionoideae crops provide insights into root nodulation and disease resistanc.</title>
        <authorList>
            <person name="Yuan L."/>
        </authorList>
    </citation>
    <scope>NUCLEOTIDE SEQUENCE [LARGE SCALE GENOMIC DNA]</scope>
    <source>
        <strain evidence="7">ZHUSHIDOU_FW_LH</strain>
        <tissue evidence="7">Leaf</tissue>
    </source>
</reference>
<dbReference type="AlphaFoldDB" id="A0AAN9F9R1"/>
<evidence type="ECO:0000259" key="5">
    <source>
        <dbReference type="Pfam" id="PF01466"/>
    </source>
</evidence>
<dbReference type="InterPro" id="IPR016897">
    <property type="entry name" value="SKP1"/>
</dbReference>
<evidence type="ECO:0000313" key="7">
    <source>
        <dbReference type="EMBL" id="KAK7270181.1"/>
    </source>
</evidence>
<comment type="caution">
    <text evidence="7">The sequence shown here is derived from an EMBL/GenBank/DDBJ whole genome shotgun (WGS) entry which is preliminary data.</text>
</comment>
<sequence length="177" mass="20159">MASSSSMKKITLQTLQGDLFEVDEAFVNECKKIKHLIDGGYTKKVAFSLKIKSETLSKVIQYVNKHAEVGVTASKADKKNLKAWDAEFMKVDMDSLYDLITSQVASCDLEWLRRKESCRAASDLGHESLLNLACQTVAEKIKGNDYHMLREMFNIKNDFTPEEEEENQKMFDSIFCP</sequence>
<dbReference type="Pfam" id="PF01466">
    <property type="entry name" value="Skp1"/>
    <property type="match status" value="1"/>
</dbReference>
<dbReference type="Gene3D" id="3.30.710.10">
    <property type="entry name" value="Potassium Channel Kv1.1, Chain A"/>
    <property type="match status" value="1"/>
</dbReference>
<evidence type="ECO:0000256" key="2">
    <source>
        <dbReference type="ARBA" id="ARBA00009993"/>
    </source>
</evidence>
<comment type="pathway">
    <text evidence="1 4">Protein modification; protein ubiquitination.</text>
</comment>
<evidence type="ECO:0000256" key="1">
    <source>
        <dbReference type="ARBA" id="ARBA00004906"/>
    </source>
</evidence>
<keyword evidence="3 4" id="KW-0833">Ubl conjugation pathway</keyword>
<dbReference type="PIRSF" id="PIRSF028729">
    <property type="entry name" value="E3_ubiquit_lig_SCF_Skp"/>
    <property type="match status" value="1"/>
</dbReference>
<dbReference type="GO" id="GO:0006511">
    <property type="term" value="P:ubiquitin-dependent protein catabolic process"/>
    <property type="evidence" value="ECO:0007669"/>
    <property type="project" value="InterPro"/>
</dbReference>
<dbReference type="PANTHER" id="PTHR11165">
    <property type="entry name" value="SKP1"/>
    <property type="match status" value="1"/>
</dbReference>
<evidence type="ECO:0000313" key="8">
    <source>
        <dbReference type="Proteomes" id="UP001372338"/>
    </source>
</evidence>
<organism evidence="7 8">
    <name type="scientific">Crotalaria pallida</name>
    <name type="common">Smooth rattlebox</name>
    <name type="synonym">Crotalaria striata</name>
    <dbReference type="NCBI Taxonomy" id="3830"/>
    <lineage>
        <taxon>Eukaryota</taxon>
        <taxon>Viridiplantae</taxon>
        <taxon>Streptophyta</taxon>
        <taxon>Embryophyta</taxon>
        <taxon>Tracheophyta</taxon>
        <taxon>Spermatophyta</taxon>
        <taxon>Magnoliopsida</taxon>
        <taxon>eudicotyledons</taxon>
        <taxon>Gunneridae</taxon>
        <taxon>Pentapetalae</taxon>
        <taxon>rosids</taxon>
        <taxon>fabids</taxon>
        <taxon>Fabales</taxon>
        <taxon>Fabaceae</taxon>
        <taxon>Papilionoideae</taxon>
        <taxon>50 kb inversion clade</taxon>
        <taxon>genistoids sensu lato</taxon>
        <taxon>core genistoids</taxon>
        <taxon>Crotalarieae</taxon>
        <taxon>Crotalaria</taxon>
    </lineage>
</organism>
<dbReference type="InterPro" id="IPR036296">
    <property type="entry name" value="SKP1-like_dim_sf"/>
</dbReference>
<dbReference type="InterPro" id="IPR016073">
    <property type="entry name" value="Skp1_comp_POZ"/>
</dbReference>
<dbReference type="InterPro" id="IPR016072">
    <property type="entry name" value="Skp1_comp_dimer"/>
</dbReference>
<dbReference type="GO" id="GO:0016567">
    <property type="term" value="P:protein ubiquitination"/>
    <property type="evidence" value="ECO:0007669"/>
    <property type="project" value="UniProtKB-UniRule"/>
</dbReference>
<evidence type="ECO:0000259" key="6">
    <source>
        <dbReference type="Pfam" id="PF03931"/>
    </source>
</evidence>
<dbReference type="Proteomes" id="UP001372338">
    <property type="component" value="Unassembled WGS sequence"/>
</dbReference>
<comment type="similarity">
    <text evidence="2 4">Belongs to the SKP1 family.</text>
</comment>
<dbReference type="GO" id="GO:0009867">
    <property type="term" value="P:jasmonic acid mediated signaling pathway"/>
    <property type="evidence" value="ECO:0007669"/>
    <property type="project" value="UniProtKB-ARBA"/>
</dbReference>
<comment type="function">
    <text evidence="4">Involved in ubiquitination and subsequent proteasomal degradation of target proteins. Together with CUL1, RBX1 and a F-box protein, it forms a SCF E3 ubiquitin ligase complex. The functional specificity of this complex depends on the type of F-box protein. In the SCF complex, it serves as an adapter that links the F-box protein to CUL1.</text>
</comment>
<protein>
    <recommendedName>
        <fullName evidence="4">SKP1-like protein</fullName>
    </recommendedName>
</protein>
<dbReference type="InterPro" id="IPR011333">
    <property type="entry name" value="SKP1/BTB/POZ_sf"/>
</dbReference>
<dbReference type="SMART" id="SM00512">
    <property type="entry name" value="Skp1"/>
    <property type="match status" value="1"/>
</dbReference>
<evidence type="ECO:0000256" key="3">
    <source>
        <dbReference type="ARBA" id="ARBA00022786"/>
    </source>
</evidence>
<feature type="domain" description="SKP1 component dimerisation" evidence="5">
    <location>
        <begin position="128"/>
        <end position="169"/>
    </location>
</feature>
<dbReference type="SUPFAM" id="SSF54695">
    <property type="entry name" value="POZ domain"/>
    <property type="match status" value="1"/>
</dbReference>
<evidence type="ECO:0000256" key="4">
    <source>
        <dbReference type="PIRNR" id="PIRNR028729"/>
    </source>
</evidence>
<gene>
    <name evidence="7" type="ORF">RIF29_23139</name>
</gene>
<dbReference type="Pfam" id="PF03931">
    <property type="entry name" value="Skp1_POZ"/>
    <property type="match status" value="1"/>
</dbReference>